<evidence type="ECO:0000259" key="1">
    <source>
        <dbReference type="Pfam" id="PF20056"/>
    </source>
</evidence>
<keyword evidence="3" id="KW-1185">Reference proteome</keyword>
<reference evidence="2 3" key="1">
    <citation type="submission" date="2018-10" db="EMBL/GenBank/DDBJ databases">
        <title>Notoacmeibacter sp. M2BS9Y-3-1, whole genome shotgun sequence.</title>
        <authorList>
            <person name="Tuo L."/>
        </authorList>
    </citation>
    <scope>NUCLEOTIDE SEQUENCE [LARGE SCALE GENOMIC DNA]</scope>
    <source>
        <strain evidence="2 3">M2BS9Y-3-1</strain>
    </source>
</reference>
<dbReference type="RefSeq" id="WP_121645736.1">
    <property type="nucleotide sequence ID" value="NZ_RCWN01000001.1"/>
</dbReference>
<evidence type="ECO:0000313" key="2">
    <source>
        <dbReference type="EMBL" id="RLQ88769.1"/>
    </source>
</evidence>
<feature type="domain" description="DUF6455" evidence="1">
    <location>
        <begin position="1"/>
        <end position="80"/>
    </location>
</feature>
<proteinExistence type="predicted"/>
<dbReference type="InterPro" id="IPR045601">
    <property type="entry name" value="DUF6455"/>
</dbReference>
<protein>
    <recommendedName>
        <fullName evidence="1">DUF6455 domain-containing protein</fullName>
    </recommendedName>
</protein>
<dbReference type="Pfam" id="PF20056">
    <property type="entry name" value="DUF6455"/>
    <property type="match status" value="1"/>
</dbReference>
<sequence>MGLFSKINGQADLLGSMMRRTGALDDERILRLPDSVLRTAWFRCQGCEQSGACALFLERSEANEPTPDYCQNKALMDSLAR</sequence>
<gene>
    <name evidence="2" type="ORF">D8780_11650</name>
</gene>
<comment type="caution">
    <text evidence="2">The sequence shown here is derived from an EMBL/GenBank/DDBJ whole genome shotgun (WGS) entry which is preliminary data.</text>
</comment>
<dbReference type="EMBL" id="RCWN01000001">
    <property type="protein sequence ID" value="RLQ88769.1"/>
    <property type="molecule type" value="Genomic_DNA"/>
</dbReference>
<evidence type="ECO:0000313" key="3">
    <source>
        <dbReference type="Proteomes" id="UP000281094"/>
    </source>
</evidence>
<dbReference type="Proteomes" id="UP000281094">
    <property type="component" value="Unassembled WGS sequence"/>
</dbReference>
<organism evidence="2 3">
    <name type="scientific">Notoacmeibacter ruber</name>
    <dbReference type="NCBI Taxonomy" id="2670375"/>
    <lineage>
        <taxon>Bacteria</taxon>
        <taxon>Pseudomonadati</taxon>
        <taxon>Pseudomonadota</taxon>
        <taxon>Alphaproteobacteria</taxon>
        <taxon>Hyphomicrobiales</taxon>
        <taxon>Notoacmeibacteraceae</taxon>
        <taxon>Notoacmeibacter</taxon>
    </lineage>
</organism>
<accession>A0A3L7JEM9</accession>
<dbReference type="AlphaFoldDB" id="A0A3L7JEM9"/>
<name>A0A3L7JEM9_9HYPH</name>